<accession>A0A645CBQ9</accession>
<reference evidence="2" key="1">
    <citation type="submission" date="2019-08" db="EMBL/GenBank/DDBJ databases">
        <authorList>
            <person name="Kucharzyk K."/>
            <person name="Murdoch R.W."/>
            <person name="Higgins S."/>
            <person name="Loffler F."/>
        </authorList>
    </citation>
    <scope>NUCLEOTIDE SEQUENCE</scope>
</reference>
<dbReference type="AlphaFoldDB" id="A0A645CBQ9"/>
<proteinExistence type="predicted"/>
<evidence type="ECO:0000256" key="1">
    <source>
        <dbReference type="SAM" id="MobiDB-lite"/>
    </source>
</evidence>
<organism evidence="2">
    <name type="scientific">bioreactor metagenome</name>
    <dbReference type="NCBI Taxonomy" id="1076179"/>
    <lineage>
        <taxon>unclassified sequences</taxon>
        <taxon>metagenomes</taxon>
        <taxon>ecological metagenomes</taxon>
    </lineage>
</organism>
<evidence type="ECO:0000313" key="2">
    <source>
        <dbReference type="EMBL" id="MPM74322.1"/>
    </source>
</evidence>
<sequence length="66" mass="7777">MRRTRAAAHSTFSTPNKKEKELTRRFPRGFLMRKAIRQHVKALGIVRRVSDFLVVNEGVQNWKNKI</sequence>
<name>A0A645CBQ9_9ZZZZ</name>
<comment type="caution">
    <text evidence="2">The sequence shown here is derived from an EMBL/GenBank/DDBJ whole genome shotgun (WGS) entry which is preliminary data.</text>
</comment>
<gene>
    <name evidence="2" type="ORF">SDC9_121309</name>
</gene>
<protein>
    <submittedName>
        <fullName evidence="2">Uncharacterized protein</fullName>
    </submittedName>
</protein>
<feature type="region of interest" description="Disordered" evidence="1">
    <location>
        <begin position="1"/>
        <end position="20"/>
    </location>
</feature>
<dbReference type="EMBL" id="VSSQ01025885">
    <property type="protein sequence ID" value="MPM74322.1"/>
    <property type="molecule type" value="Genomic_DNA"/>
</dbReference>